<gene>
    <name evidence="15" type="ORF">L249_2410</name>
</gene>
<keyword evidence="7 9" id="KW-0326">Glycosidase</keyword>
<feature type="active site" description="Proton donor" evidence="10">
    <location>
        <position position="214"/>
    </location>
</feature>
<evidence type="ECO:0000256" key="2">
    <source>
        <dbReference type="ARBA" id="ARBA00006188"/>
    </source>
</evidence>
<dbReference type="InterPro" id="IPR008928">
    <property type="entry name" value="6-hairpin_glycosidase_sf"/>
</dbReference>
<dbReference type="PROSITE" id="PS00820">
    <property type="entry name" value="GLUCOAMYLASE"/>
    <property type="match status" value="1"/>
</dbReference>
<evidence type="ECO:0000256" key="11">
    <source>
        <dbReference type="PIRSR" id="PIRSR001031-2"/>
    </source>
</evidence>
<evidence type="ECO:0000256" key="1">
    <source>
        <dbReference type="ARBA" id="ARBA00001863"/>
    </source>
</evidence>
<accession>A0A367LQ21</accession>
<dbReference type="InterPro" id="IPR034836">
    <property type="entry name" value="CBM20_glucoamylase"/>
</dbReference>
<dbReference type="EC" id="3.2.1.3" evidence="9"/>
<dbReference type="GO" id="GO:0000324">
    <property type="term" value="C:fungal-type vacuole"/>
    <property type="evidence" value="ECO:0007669"/>
    <property type="project" value="TreeGrafter"/>
</dbReference>
<feature type="chain" id="PRO_5016671584" description="Glucoamylase" evidence="13">
    <location>
        <begin position="40"/>
        <end position="621"/>
    </location>
</feature>
<evidence type="ECO:0000256" key="7">
    <source>
        <dbReference type="ARBA" id="ARBA00023295"/>
    </source>
</evidence>
<dbReference type="GO" id="GO:2001070">
    <property type="term" value="F:starch binding"/>
    <property type="evidence" value="ECO:0007669"/>
    <property type="project" value="InterPro"/>
</dbReference>
<feature type="region of interest" description="Disordered" evidence="12">
    <location>
        <begin position="473"/>
        <end position="514"/>
    </location>
</feature>
<feature type="active site" description="Proton acceptor" evidence="10">
    <location>
        <position position="211"/>
    </location>
</feature>
<keyword evidence="8 9" id="KW-0624">Polysaccharide degradation</keyword>
<keyword evidence="4 9" id="KW-0378">Hydrolase</keyword>
<dbReference type="AlphaFoldDB" id="A0A367LQ21"/>
<dbReference type="InterPro" id="IPR002044">
    <property type="entry name" value="CBM20"/>
</dbReference>
<organism evidence="15 16">
    <name type="scientific">Ophiocordyceps polyrhachis-furcata BCC 54312</name>
    <dbReference type="NCBI Taxonomy" id="1330021"/>
    <lineage>
        <taxon>Eukaryota</taxon>
        <taxon>Fungi</taxon>
        <taxon>Dikarya</taxon>
        <taxon>Ascomycota</taxon>
        <taxon>Pezizomycotina</taxon>
        <taxon>Sordariomycetes</taxon>
        <taxon>Hypocreomycetidae</taxon>
        <taxon>Hypocreales</taxon>
        <taxon>Ophiocordycipitaceae</taxon>
        <taxon>Ophiocordyceps</taxon>
    </lineage>
</organism>
<dbReference type="PIRSF" id="PIRSF001031">
    <property type="entry name" value="Glu-a-glcsd_SBD"/>
    <property type="match status" value="1"/>
</dbReference>
<proteinExistence type="inferred from homology"/>
<dbReference type="CDD" id="cd05811">
    <property type="entry name" value="CBM20_glucoamylase"/>
    <property type="match status" value="1"/>
</dbReference>
<dbReference type="InterPro" id="IPR013783">
    <property type="entry name" value="Ig-like_fold"/>
</dbReference>
<comment type="caution">
    <text evidence="15">The sequence shown here is derived from an EMBL/GenBank/DDBJ whole genome shotgun (WGS) entry which is preliminary data.</text>
</comment>
<dbReference type="FunFam" id="2.60.40.10:FF:000552">
    <property type="entry name" value="Related to glucoamylase"/>
    <property type="match status" value="1"/>
</dbReference>
<protein>
    <recommendedName>
        <fullName evidence="9">Glucoamylase</fullName>
        <ecNumber evidence="9">3.2.1.3</ecNumber>
    </recommendedName>
    <alternativeName>
        <fullName evidence="9">1,4-alpha-D-glucan glucohydrolase</fullName>
    </alternativeName>
    <alternativeName>
        <fullName evidence="9">Glucan 1,4-alpha-glucosidase</fullName>
    </alternativeName>
</protein>
<dbReference type="InterPro" id="IPR046966">
    <property type="entry name" value="Glucoamylase_active_site"/>
</dbReference>
<keyword evidence="6 9" id="KW-0119">Carbohydrate metabolism</keyword>
<evidence type="ECO:0000256" key="3">
    <source>
        <dbReference type="ARBA" id="ARBA00022729"/>
    </source>
</evidence>
<evidence type="ECO:0000256" key="10">
    <source>
        <dbReference type="PIRSR" id="PIRSR001031-1"/>
    </source>
</evidence>
<dbReference type="InterPro" id="IPR013784">
    <property type="entry name" value="Carb-bd-like_fold"/>
</dbReference>
<evidence type="ECO:0000256" key="12">
    <source>
        <dbReference type="SAM" id="MobiDB-lite"/>
    </source>
</evidence>
<dbReference type="OrthoDB" id="6123450at2759"/>
<dbReference type="PRINTS" id="PR00736">
    <property type="entry name" value="GLHYDRLASE15"/>
</dbReference>
<dbReference type="FunFam" id="1.50.10.10:FF:000018">
    <property type="entry name" value="Glucoamylase"/>
    <property type="match status" value="1"/>
</dbReference>
<dbReference type="PROSITE" id="PS51166">
    <property type="entry name" value="CBM20"/>
    <property type="match status" value="1"/>
</dbReference>
<dbReference type="Pfam" id="PF00686">
    <property type="entry name" value="CBM_20"/>
    <property type="match status" value="1"/>
</dbReference>
<evidence type="ECO:0000256" key="5">
    <source>
        <dbReference type="ARBA" id="ARBA00023180"/>
    </source>
</evidence>
<feature type="compositionally biased region" description="Low complexity" evidence="12">
    <location>
        <begin position="480"/>
        <end position="504"/>
    </location>
</feature>
<dbReference type="STRING" id="1330021.A0A367LQ21"/>
<dbReference type="EMBL" id="LKCN02000001">
    <property type="protein sequence ID" value="RCI16518.1"/>
    <property type="molecule type" value="Genomic_DNA"/>
</dbReference>
<dbReference type="PANTHER" id="PTHR31616:SF12">
    <property type="entry name" value="GLUCOAMYLASE"/>
    <property type="match status" value="1"/>
</dbReference>
<dbReference type="GO" id="GO:0000272">
    <property type="term" value="P:polysaccharide catabolic process"/>
    <property type="evidence" value="ECO:0007669"/>
    <property type="project" value="UniProtKB-KW"/>
</dbReference>
<sequence length="621" mass="67621">MDLFGQALSNFTAWPMMHLASSFPLLASLAVLGRGSVDAFIETEPAFALGKLLCNIGPDGCQARGAGPGIVIASPSTQDPNYLYTWTRDSSLVFKHLADSLHDRYDVSLQHHIQQFIVAQAKLQTVSNPSGSLSDGRGLGEPKFNIDLTAYTSDWGRPQRDGPALRAITLITYANWLILNGYRSTASTIIWPIVRNDLDYVAQYWNQTGFDLWEEVNGSSFFTISSQYRALVQGSAFAKEMGQSSQVYQSIAPHLVCFMQRFWKPSEGYVGAHLNVKINRSGKDTETILASIHSFDPLLGCDPTTFQPCSDRALSNHRQTVDSFRNYKLNQGIRKGKAIAVGRYAEDVYYGGNPWYLTTLAAAELLYDAVHVWNKSGSVTVNALSSVFFDDVVPDVPHGTHSSPSPLFSTIVSAVSDYADGFVDIVARYAASDGSLAEQFSKDDGRPLSARDLTWSYAALLTAAARRAGRVPPSWAASRPSSLPATCSATSATPTTPYTSATATDFPPSQTPRCRSDAPRAAAVFFEVRAVTDFGQTIKIVGDGEALGNWDTDRALSLDASDYSPSKPVWKRSVTLGPGHVVEYKYIKLGTDGSVTWEKDPNHTLAVPCATSAVQSDEWHS</sequence>
<evidence type="ECO:0000259" key="14">
    <source>
        <dbReference type="PROSITE" id="PS51166"/>
    </source>
</evidence>
<dbReference type="SUPFAM" id="SSF49452">
    <property type="entry name" value="Starch-binding domain-like"/>
    <property type="match status" value="1"/>
</dbReference>
<keyword evidence="5" id="KW-0325">Glycoprotein</keyword>
<feature type="domain" description="CBM20" evidence="14">
    <location>
        <begin position="516"/>
        <end position="621"/>
    </location>
</feature>
<dbReference type="Gene3D" id="2.60.40.10">
    <property type="entry name" value="Immunoglobulins"/>
    <property type="match status" value="1"/>
</dbReference>
<comment type="similarity">
    <text evidence="2 9">Belongs to the glycosyl hydrolase 15 family.</text>
</comment>
<dbReference type="InterPro" id="IPR000165">
    <property type="entry name" value="Glucoamylase"/>
</dbReference>
<dbReference type="InterPro" id="IPR008291">
    <property type="entry name" value="Glucoamylase_SBD"/>
</dbReference>
<feature type="signal peptide" evidence="13">
    <location>
        <begin position="1"/>
        <end position="39"/>
    </location>
</feature>
<reference evidence="15 16" key="1">
    <citation type="journal article" date="2015" name="BMC Genomics">
        <title>Insights from the genome of Ophiocordyceps polyrhachis-furcata to pathogenicity and host specificity in insect fungi.</title>
        <authorList>
            <person name="Wichadakul D."/>
            <person name="Kobmoo N."/>
            <person name="Ingsriswang S."/>
            <person name="Tangphatsornruang S."/>
            <person name="Chantasingh D."/>
            <person name="Luangsa-ard J.J."/>
            <person name="Eurwilaichitr L."/>
        </authorList>
    </citation>
    <scope>NUCLEOTIDE SEQUENCE [LARGE SCALE GENOMIC DNA]</scope>
    <source>
        <strain evidence="15 16">BCC 54312</strain>
    </source>
</reference>
<dbReference type="InterPro" id="IPR012341">
    <property type="entry name" value="6hp_glycosidase-like_sf"/>
</dbReference>
<dbReference type="Pfam" id="PF00723">
    <property type="entry name" value="Glyco_hydro_15"/>
    <property type="match status" value="1"/>
</dbReference>
<dbReference type="GO" id="GO:0004339">
    <property type="term" value="F:glucan 1,4-alpha-glucosidase activity"/>
    <property type="evidence" value="ECO:0007669"/>
    <property type="project" value="UniProtKB-EC"/>
</dbReference>
<evidence type="ECO:0000313" key="16">
    <source>
        <dbReference type="Proteomes" id="UP000253664"/>
    </source>
</evidence>
<dbReference type="PANTHER" id="PTHR31616">
    <property type="entry name" value="TREHALASE"/>
    <property type="match status" value="1"/>
</dbReference>
<dbReference type="Proteomes" id="UP000253664">
    <property type="component" value="Unassembled WGS sequence"/>
</dbReference>
<evidence type="ECO:0000256" key="13">
    <source>
        <dbReference type="SAM" id="SignalP"/>
    </source>
</evidence>
<evidence type="ECO:0000256" key="9">
    <source>
        <dbReference type="PIRNR" id="PIRNR001031"/>
    </source>
</evidence>
<dbReference type="Gene3D" id="1.50.10.10">
    <property type="match status" value="1"/>
</dbReference>
<evidence type="ECO:0000313" key="15">
    <source>
        <dbReference type="EMBL" id="RCI16518.1"/>
    </source>
</evidence>
<feature type="binding site" evidence="11">
    <location>
        <position position="155"/>
    </location>
    <ligand>
        <name>substrate</name>
    </ligand>
</feature>
<comment type="catalytic activity">
    <reaction evidence="1 9">
        <text>Hydrolysis of terminal (1-&gt;4)-linked alpha-D-glucose residues successively from non-reducing ends of the chains with release of beta-D-glucose.</text>
        <dbReference type="EC" id="3.2.1.3"/>
    </reaction>
</comment>
<name>A0A367LQ21_9HYPO</name>
<dbReference type="SUPFAM" id="SSF48208">
    <property type="entry name" value="Six-hairpin glycosidases"/>
    <property type="match status" value="1"/>
</dbReference>
<dbReference type="SMART" id="SM01065">
    <property type="entry name" value="CBM_2"/>
    <property type="match status" value="1"/>
</dbReference>
<dbReference type="InterPro" id="IPR011613">
    <property type="entry name" value="GH15-like"/>
</dbReference>
<evidence type="ECO:0000256" key="8">
    <source>
        <dbReference type="ARBA" id="ARBA00023326"/>
    </source>
</evidence>
<evidence type="ECO:0000256" key="4">
    <source>
        <dbReference type="ARBA" id="ARBA00022801"/>
    </source>
</evidence>
<evidence type="ECO:0000256" key="6">
    <source>
        <dbReference type="ARBA" id="ARBA00023277"/>
    </source>
</evidence>
<keyword evidence="16" id="KW-1185">Reference proteome</keyword>
<keyword evidence="3 13" id="KW-0732">Signal</keyword>